<dbReference type="InterPro" id="IPR006143">
    <property type="entry name" value="RND_pump_MFP"/>
</dbReference>
<keyword evidence="2" id="KW-0732">Signal</keyword>
<evidence type="ECO:0000256" key="1">
    <source>
        <dbReference type="ARBA" id="ARBA00009477"/>
    </source>
</evidence>
<dbReference type="PANTHER" id="PTHR30469">
    <property type="entry name" value="MULTIDRUG RESISTANCE PROTEIN MDTA"/>
    <property type="match status" value="1"/>
</dbReference>
<sequence>MKRQIMLLLTASGMVVMLNACSSSNAENAGKTMGEGDEITWPTVKIEKASPTRELHLPGELTSYFETDIYPKVNSYIKKINVDIGDHVAEGQLLAELEAPELKSQLAEAYAKVKSAEAQWTAGKSTYRRILKAAQTPGAVSPYDLDVARSKTVADSLSLSGANAVYQSMQEMNGFLKVRSPFAGIITDRKLSPGAFVGPGEKTAVPVFKIKQEHKLRLQIAVPEKYLDAVRQNQPVSFTVMSFPDEVFKGKVNRISHNVEKQSRSEMIEIEIPNNSLRLVSGMYAMVNLPVERSGASLMVPSSAIATTMEKCFVVKVVDGKAQWVDVKKGMEADGKTEVFGQVKEGDIILKTASDEVKTGMSLKLVNTNY</sequence>
<evidence type="ECO:0000313" key="6">
    <source>
        <dbReference type="EMBL" id="SFP02892.1"/>
    </source>
</evidence>
<dbReference type="InterPro" id="IPR058637">
    <property type="entry name" value="YknX-like_C"/>
</dbReference>
<feature type="signal peptide" evidence="2">
    <location>
        <begin position="1"/>
        <end position="26"/>
    </location>
</feature>
<dbReference type="RefSeq" id="WP_092010381.1">
    <property type="nucleotide sequence ID" value="NZ_FOXH01000001.1"/>
</dbReference>
<dbReference type="SUPFAM" id="SSF111369">
    <property type="entry name" value="HlyD-like secretion proteins"/>
    <property type="match status" value="1"/>
</dbReference>
<feature type="domain" description="YknX-like C-terminal permuted SH3-like" evidence="5">
    <location>
        <begin position="298"/>
        <end position="363"/>
    </location>
</feature>
<dbReference type="Pfam" id="PF25989">
    <property type="entry name" value="YknX_C"/>
    <property type="match status" value="1"/>
</dbReference>
<dbReference type="Gene3D" id="1.10.287.470">
    <property type="entry name" value="Helix hairpin bin"/>
    <property type="match status" value="1"/>
</dbReference>
<dbReference type="NCBIfam" id="TIGR01730">
    <property type="entry name" value="RND_mfp"/>
    <property type="match status" value="1"/>
</dbReference>
<dbReference type="STRING" id="1079859.SAMN04515674_10149"/>
<reference evidence="6 7" key="1">
    <citation type="submission" date="2016-10" db="EMBL/GenBank/DDBJ databases">
        <authorList>
            <person name="de Groot N.N."/>
        </authorList>
    </citation>
    <scope>NUCLEOTIDE SEQUENCE [LARGE SCALE GENOMIC DNA]</scope>
    <source>
        <strain evidence="7">E92,LMG 26720,CCM 7988</strain>
    </source>
</reference>
<dbReference type="GO" id="GO:1990281">
    <property type="term" value="C:efflux pump complex"/>
    <property type="evidence" value="ECO:0007669"/>
    <property type="project" value="TreeGrafter"/>
</dbReference>
<keyword evidence="7" id="KW-1185">Reference proteome</keyword>
<evidence type="ECO:0000259" key="3">
    <source>
        <dbReference type="Pfam" id="PF25954"/>
    </source>
</evidence>
<proteinExistence type="inferred from homology"/>
<feature type="chain" id="PRO_5011482090" evidence="2">
    <location>
        <begin position="27"/>
        <end position="370"/>
    </location>
</feature>
<dbReference type="OrthoDB" id="9806939at2"/>
<dbReference type="Gene3D" id="2.40.30.170">
    <property type="match status" value="1"/>
</dbReference>
<dbReference type="Pfam" id="PF25973">
    <property type="entry name" value="BSH_CzcB"/>
    <property type="match status" value="1"/>
</dbReference>
<evidence type="ECO:0000259" key="5">
    <source>
        <dbReference type="Pfam" id="PF25989"/>
    </source>
</evidence>
<feature type="domain" description="CzcB-like barrel-sandwich hybrid" evidence="4">
    <location>
        <begin position="68"/>
        <end position="199"/>
    </location>
</feature>
<dbReference type="Pfam" id="PF25954">
    <property type="entry name" value="Beta-barrel_RND_2"/>
    <property type="match status" value="1"/>
</dbReference>
<dbReference type="PANTHER" id="PTHR30469:SF37">
    <property type="entry name" value="RAGD PROTEIN"/>
    <property type="match status" value="1"/>
</dbReference>
<dbReference type="InterPro" id="IPR058792">
    <property type="entry name" value="Beta-barrel_RND_2"/>
</dbReference>
<protein>
    <submittedName>
        <fullName evidence="6">RND family efflux transporter, MFP subunit</fullName>
    </submittedName>
</protein>
<dbReference type="Gene3D" id="2.40.420.20">
    <property type="match status" value="1"/>
</dbReference>
<evidence type="ECO:0000259" key="4">
    <source>
        <dbReference type="Pfam" id="PF25973"/>
    </source>
</evidence>
<accession>A0A1I5M044</accession>
<organism evidence="6 7">
    <name type="scientific">Pseudarcicella hirudinis</name>
    <dbReference type="NCBI Taxonomy" id="1079859"/>
    <lineage>
        <taxon>Bacteria</taxon>
        <taxon>Pseudomonadati</taxon>
        <taxon>Bacteroidota</taxon>
        <taxon>Cytophagia</taxon>
        <taxon>Cytophagales</taxon>
        <taxon>Flectobacillaceae</taxon>
        <taxon>Pseudarcicella</taxon>
    </lineage>
</organism>
<dbReference type="EMBL" id="FOXH01000001">
    <property type="protein sequence ID" value="SFP02892.1"/>
    <property type="molecule type" value="Genomic_DNA"/>
</dbReference>
<evidence type="ECO:0000256" key="2">
    <source>
        <dbReference type="SAM" id="SignalP"/>
    </source>
</evidence>
<dbReference type="Proteomes" id="UP000199306">
    <property type="component" value="Unassembled WGS sequence"/>
</dbReference>
<gene>
    <name evidence="6" type="ORF">SAMN04515674_10149</name>
</gene>
<comment type="similarity">
    <text evidence="1">Belongs to the membrane fusion protein (MFP) (TC 8.A.1) family.</text>
</comment>
<evidence type="ECO:0000313" key="7">
    <source>
        <dbReference type="Proteomes" id="UP000199306"/>
    </source>
</evidence>
<feature type="domain" description="CusB-like beta-barrel" evidence="3">
    <location>
        <begin position="218"/>
        <end position="289"/>
    </location>
</feature>
<dbReference type="AlphaFoldDB" id="A0A1I5M044"/>
<name>A0A1I5M044_9BACT</name>
<dbReference type="FunFam" id="2.40.30.170:FF:000010">
    <property type="entry name" value="Efflux RND transporter periplasmic adaptor subunit"/>
    <property type="match status" value="1"/>
</dbReference>
<dbReference type="Gene3D" id="2.40.50.100">
    <property type="match status" value="1"/>
</dbReference>
<dbReference type="InterPro" id="IPR058647">
    <property type="entry name" value="BSH_CzcB-like"/>
</dbReference>
<dbReference type="GO" id="GO:0015562">
    <property type="term" value="F:efflux transmembrane transporter activity"/>
    <property type="evidence" value="ECO:0007669"/>
    <property type="project" value="TreeGrafter"/>
</dbReference>